<dbReference type="STRING" id="215250.A0A316YJS8"/>
<dbReference type="OrthoDB" id="5358398at2759"/>
<dbReference type="InParanoid" id="A0A316YJS8"/>
<organism evidence="2 3">
    <name type="scientific">Acaromyces ingoldii</name>
    <dbReference type="NCBI Taxonomy" id="215250"/>
    <lineage>
        <taxon>Eukaryota</taxon>
        <taxon>Fungi</taxon>
        <taxon>Dikarya</taxon>
        <taxon>Basidiomycota</taxon>
        <taxon>Ustilaginomycotina</taxon>
        <taxon>Exobasidiomycetes</taxon>
        <taxon>Exobasidiales</taxon>
        <taxon>Cryptobasidiaceae</taxon>
        <taxon>Acaromyces</taxon>
    </lineage>
</organism>
<keyword evidence="3" id="KW-1185">Reference proteome</keyword>
<gene>
    <name evidence="2" type="ORF">FA10DRAFT_267670</name>
</gene>
<dbReference type="Pfam" id="PF17648">
    <property type="entry name" value="Luciferase"/>
    <property type="match status" value="1"/>
</dbReference>
<name>A0A316YJS8_9BASI</name>
<dbReference type="PANTHER" id="PTHR38695:SF1">
    <property type="entry name" value="AMINO ACID PERMEASE_ SLC12A DOMAIN-CONTAINING PROTEIN"/>
    <property type="match status" value="1"/>
</dbReference>
<proteinExistence type="predicted"/>
<dbReference type="InterPro" id="IPR048273">
    <property type="entry name" value="Luciferase"/>
</dbReference>
<dbReference type="EMBL" id="KZ819637">
    <property type="protein sequence ID" value="PWN89064.1"/>
    <property type="molecule type" value="Genomic_DNA"/>
</dbReference>
<accession>A0A316YJS8</accession>
<dbReference type="InterPro" id="IPR040841">
    <property type="entry name" value="Luciferase_dom"/>
</dbReference>
<evidence type="ECO:0000313" key="3">
    <source>
        <dbReference type="Proteomes" id="UP000245768"/>
    </source>
</evidence>
<sequence>MDASRPLSALTTLYRRAPATCATLFSLAVSYLMTVARQDYLLWRSLGPGGFLPSSFMGWLAHTLMRPLAMPTASASDPDYLPPDDTAFKGPLADLPKRKGKRPSTFGLVPHRQIEGEQNEALTADIVKHLESLSHRQNFTLALSSLEASSSPALFVTEDGTAAAKASLSRLYLSGLPGPRRTIDGRPIVEGSADKHEFCHVHHHDGSLHIVLSPQDARVAVKQGWAELHRLAGLLYRGHWFPPQFLPKMLLAPFGGPSAARWSYLAAANGEQKQKMLPPTYLIVYAPRDKDETEQVKRIIDASVAWATGR</sequence>
<dbReference type="Proteomes" id="UP000245768">
    <property type="component" value="Unassembled WGS sequence"/>
</dbReference>
<reference evidence="2 3" key="1">
    <citation type="journal article" date="2018" name="Mol. Biol. Evol.">
        <title>Broad Genomic Sampling Reveals a Smut Pathogenic Ancestry of the Fungal Clade Ustilaginomycotina.</title>
        <authorList>
            <person name="Kijpornyongpan T."/>
            <person name="Mondo S.J."/>
            <person name="Barry K."/>
            <person name="Sandor L."/>
            <person name="Lee J."/>
            <person name="Lipzen A."/>
            <person name="Pangilinan J."/>
            <person name="LaButti K."/>
            <person name="Hainaut M."/>
            <person name="Henrissat B."/>
            <person name="Grigoriev I.V."/>
            <person name="Spatafora J.W."/>
            <person name="Aime M.C."/>
        </authorList>
    </citation>
    <scope>NUCLEOTIDE SEQUENCE [LARGE SCALE GENOMIC DNA]</scope>
    <source>
        <strain evidence="2 3">MCA 4198</strain>
    </source>
</reference>
<protein>
    <recommendedName>
        <fullName evidence="1">Luciferase domain-containing protein</fullName>
    </recommendedName>
</protein>
<evidence type="ECO:0000313" key="2">
    <source>
        <dbReference type="EMBL" id="PWN89064.1"/>
    </source>
</evidence>
<dbReference type="RefSeq" id="XP_025376262.1">
    <property type="nucleotide sequence ID" value="XM_025522003.1"/>
</dbReference>
<evidence type="ECO:0000259" key="1">
    <source>
        <dbReference type="Pfam" id="PF17648"/>
    </source>
</evidence>
<dbReference type="GeneID" id="37043919"/>
<dbReference type="PANTHER" id="PTHR38695">
    <property type="entry name" value="AMINO ACID PERMEASE_ SLC12A DOMAIN-CONTAINING PROTEIN"/>
    <property type="match status" value="1"/>
</dbReference>
<dbReference type="AlphaFoldDB" id="A0A316YJS8"/>
<feature type="domain" description="Luciferase" evidence="1">
    <location>
        <begin position="196"/>
        <end position="303"/>
    </location>
</feature>